<feature type="coiled-coil region" evidence="1">
    <location>
        <begin position="8"/>
        <end position="70"/>
    </location>
</feature>
<feature type="domain" description="Methyltransferase" evidence="2">
    <location>
        <begin position="682"/>
        <end position="790"/>
    </location>
</feature>
<dbReference type="PANTHER" id="PTHR13369:SF0">
    <property type="entry name" value="GLUTATHIONE S-TRANSFERASE C-TERMINAL DOMAIN-CONTAINING PROTEIN"/>
    <property type="match status" value="1"/>
</dbReference>
<dbReference type="Gene3D" id="1.20.5.190">
    <property type="match status" value="1"/>
</dbReference>
<proteinExistence type="predicted"/>
<evidence type="ECO:0000256" key="1">
    <source>
        <dbReference type="SAM" id="Coils"/>
    </source>
</evidence>
<evidence type="ECO:0000259" key="2">
    <source>
        <dbReference type="Pfam" id="PF13679"/>
    </source>
</evidence>
<dbReference type="GO" id="GO:0005737">
    <property type="term" value="C:cytoplasm"/>
    <property type="evidence" value="ECO:0007669"/>
    <property type="project" value="TreeGrafter"/>
</dbReference>
<dbReference type="AlphaFoldDB" id="V7PV90"/>
<accession>V7PV90</accession>
<name>V7PV90_PLAYE</name>
<protein>
    <recommendedName>
        <fullName evidence="2">Methyltransferase domain-containing protein</fullName>
    </recommendedName>
</protein>
<dbReference type="EMBL" id="KI635731">
    <property type="protein sequence ID" value="ETB62537.1"/>
    <property type="molecule type" value="Genomic_DNA"/>
</dbReference>
<evidence type="ECO:0000313" key="3">
    <source>
        <dbReference type="EMBL" id="ETB62537.1"/>
    </source>
</evidence>
<evidence type="ECO:0000313" key="4">
    <source>
        <dbReference type="Proteomes" id="UP000018538"/>
    </source>
</evidence>
<dbReference type="Pfam" id="PF13679">
    <property type="entry name" value="Methyltransf_32"/>
    <property type="match status" value="1"/>
</dbReference>
<keyword evidence="1" id="KW-0175">Coiled coil</keyword>
<dbReference type="PANTHER" id="PTHR13369">
    <property type="match status" value="1"/>
</dbReference>
<sequence>MFENKRVINGMENEINGMKNEMNTMKNEMNTMKNEMNTMKNEMNTMKNEMNTMENEINVIEHEINVYNQKEIKFEESEKFSNKENVNYNNFTSFVHLICKVKNVRKHGKSLFFCDATLNDNWDNNNNNNNLFFYKYQCLGSARKDNNANIHDINNKSNIDKYYLIKNIFNENVITKKGNIQLVINKDFYINEEKFILYENYLLNKYKKKYLYEDKETNLINFSLYYSLNLSKQYFSNLENDGNKMDENNDTEYKIPLVLLNEYIKHDTAKKLIKTDSLLYIIGFPALTNTNEKSIIVFSSYLLKVNYEYFNIRELLALFEKKQFSVLTLCRSLIVKDDYIYNMYKNECAKKKQYILNIVYKNKNYESISNQKMNNFEIFIIKMIDVIPKLFEIQYSDFKYKINNIQNTEKKNTLCGDFNLNAINSITLTEDGIIPNKANVNVNEDGEKNEKKKKKKKKKKDIVSYMNNKKIPQIHWMINHIKEMLKEIKKKNSKINCNFYYEDIISRIGDLVNKYIESDSTLFENYLEFLKMFIEKNNNVINEENVKKINDNYEMCLKKNANIFEKLNWKSIDFYNIKDFYMGNDNIKKEDNVENDDCKLKDEKCKTVYSNVCHTHCDNENKDITQNEEENTSYKNCEKNNKSYNEIHTNVSYNKIISVDDNVNNRNKIKNDIVTNIDTNNLSYDYCILDVGGGKGDLGIYISLAFKNVLVIILDINVSSLINCFIKIYVNKIKNVLIVHESILNFDFKKYKIDLIVGLHCCGGLTDYTLNKCINEKIPFLICSCCYTKFRDLRKYIFDFKNYSIMNEINNYIYKKEYENGQINYEEGNKNDIKINDMKWENNDLINYTNISNSDRDDKDESHQIESYIDGENNSDGEDNSDCSNKKSKYDKYGKKKIRRSVPTIYSFVNLLSKLCESENINISHKCMHLYNNIRFCILQKIFNDNNKEGEKEKLTLSLHSFPVAFSPKNIVLKGYFK</sequence>
<gene>
    <name evidence="3" type="ORF">YYC_01094</name>
</gene>
<reference evidence="3 4" key="1">
    <citation type="submission" date="2013-11" db="EMBL/GenBank/DDBJ databases">
        <title>The Genome Sequence of Plasmodium yoelii 17X.</title>
        <authorList>
            <consortium name="The Broad Institute Genomics Platform"/>
            <consortium name="The Broad Institute Genome Sequencing Center for Infectious Disease"/>
            <person name="Neafsey D."/>
            <person name="Adams J."/>
            <person name="Walker B."/>
            <person name="Young S.K."/>
            <person name="Zeng Q."/>
            <person name="Gargeya S."/>
            <person name="Fitzgerald M."/>
            <person name="Haas B."/>
            <person name="Abouelleil A."/>
            <person name="Alvarado L."/>
            <person name="Chapman S.B."/>
            <person name="Gainer-Dewar J."/>
            <person name="Goldberg J."/>
            <person name="Griggs A."/>
            <person name="Gujja S."/>
            <person name="Hansen M."/>
            <person name="Howarth C."/>
            <person name="Imamovic A."/>
            <person name="Ireland A."/>
            <person name="Larimer J."/>
            <person name="McCowan C."/>
            <person name="Murphy C."/>
            <person name="Pearson M."/>
            <person name="Poon T.W."/>
            <person name="Priest M."/>
            <person name="Roberts A."/>
            <person name="Saif S."/>
            <person name="Shea T."/>
            <person name="Sykes S."/>
            <person name="Wortman J."/>
            <person name="Nusbaum C."/>
            <person name="Birren B."/>
        </authorList>
    </citation>
    <scope>NUCLEOTIDE SEQUENCE [LARGE SCALE GENOMIC DNA]</scope>
    <source>
        <strain evidence="3 4">17X</strain>
    </source>
</reference>
<dbReference type="SUPFAM" id="SSF53335">
    <property type="entry name" value="S-adenosyl-L-methionine-dependent methyltransferases"/>
    <property type="match status" value="1"/>
</dbReference>
<organism evidence="3 4">
    <name type="scientific">Plasmodium yoelii 17X</name>
    <dbReference type="NCBI Taxonomy" id="1323249"/>
    <lineage>
        <taxon>Eukaryota</taxon>
        <taxon>Sar</taxon>
        <taxon>Alveolata</taxon>
        <taxon>Apicomplexa</taxon>
        <taxon>Aconoidasida</taxon>
        <taxon>Haemosporida</taxon>
        <taxon>Plasmodiidae</taxon>
        <taxon>Plasmodium</taxon>
        <taxon>Plasmodium (Vinckeia)</taxon>
    </lineage>
</organism>
<dbReference type="Proteomes" id="UP000018538">
    <property type="component" value="Unassembled WGS sequence"/>
</dbReference>
<keyword evidence="4" id="KW-1185">Reference proteome</keyword>
<dbReference type="InterPro" id="IPR025714">
    <property type="entry name" value="Methyltranfer_dom"/>
</dbReference>
<dbReference type="OrthoDB" id="371224at2759"/>
<dbReference type="InterPro" id="IPR029063">
    <property type="entry name" value="SAM-dependent_MTases_sf"/>
</dbReference>
<dbReference type="Gene3D" id="3.40.50.150">
    <property type="entry name" value="Vaccinia Virus protein VP39"/>
    <property type="match status" value="1"/>
</dbReference>